<protein>
    <recommendedName>
        <fullName evidence="3">Lipocalin-like domain-containing protein</fullName>
    </recommendedName>
</protein>
<reference evidence="1" key="2">
    <citation type="journal article" date="2022" name="Sci. Total Environ.">
        <title>Prevalence, transmission, and molecular epidemiology of tet(X)-positive bacteria among humans, animals, and environmental niches in China: An epidemiological, and genomic-based study.</title>
        <authorList>
            <person name="Dong N."/>
            <person name="Zeng Y."/>
            <person name="Cai C."/>
            <person name="Sun C."/>
            <person name="Lu J."/>
            <person name="Liu C."/>
            <person name="Zhou H."/>
            <person name="Sun Q."/>
            <person name="Shu L."/>
            <person name="Wang H."/>
            <person name="Wang Y."/>
            <person name="Wang S."/>
            <person name="Wu C."/>
            <person name="Chan E.W."/>
            <person name="Chen G."/>
            <person name="Shen Z."/>
            <person name="Chen S."/>
            <person name="Zhang R."/>
        </authorList>
    </citation>
    <scope>NUCLEOTIDE SEQUENCE</scope>
    <source>
        <strain evidence="1">R1692</strain>
    </source>
</reference>
<keyword evidence="2" id="KW-1185">Reference proteome</keyword>
<dbReference type="RefSeq" id="WP_149525563.1">
    <property type="nucleotide sequence ID" value="NZ_CP030848.1"/>
</dbReference>
<evidence type="ECO:0008006" key="3">
    <source>
        <dbReference type="Google" id="ProtNLM"/>
    </source>
</evidence>
<dbReference type="EMBL" id="JACAGK010000066">
    <property type="protein sequence ID" value="MDM1050011.1"/>
    <property type="molecule type" value="Genomic_DNA"/>
</dbReference>
<proteinExistence type="predicted"/>
<name>A0ABT7NSA2_9SPHI</name>
<dbReference type="Proteomes" id="UP001170954">
    <property type="component" value="Unassembled WGS sequence"/>
</dbReference>
<gene>
    <name evidence="1" type="ORF">HX018_17365</name>
</gene>
<comment type="caution">
    <text evidence="1">The sequence shown here is derived from an EMBL/GenBank/DDBJ whole genome shotgun (WGS) entry which is preliminary data.</text>
</comment>
<evidence type="ECO:0000313" key="1">
    <source>
        <dbReference type="EMBL" id="MDM1050011.1"/>
    </source>
</evidence>
<organism evidence="1 2">
    <name type="scientific">Sphingobacterium hotanense</name>
    <dbReference type="NCBI Taxonomy" id="649196"/>
    <lineage>
        <taxon>Bacteria</taxon>
        <taxon>Pseudomonadati</taxon>
        <taxon>Bacteroidota</taxon>
        <taxon>Sphingobacteriia</taxon>
        <taxon>Sphingobacteriales</taxon>
        <taxon>Sphingobacteriaceae</taxon>
        <taxon>Sphingobacterium</taxon>
    </lineage>
</organism>
<evidence type="ECO:0000313" key="2">
    <source>
        <dbReference type="Proteomes" id="UP001170954"/>
    </source>
</evidence>
<dbReference type="PROSITE" id="PS51257">
    <property type="entry name" value="PROKAR_LIPOPROTEIN"/>
    <property type="match status" value="1"/>
</dbReference>
<accession>A0ABT7NSA2</accession>
<sequence>MKYLLITVCLLSFISCSKNDSLTSAETDLVGDWKSVDPDYGSIWSFESNRAYTERSYILFSKLDHLRLLERGNYKVIENSLIKNIDGEASYQSKILKLTKDSLILQSQEDEIAGHKLVVKKYVRIGNNENYDTLDFNFISSLC</sequence>
<reference evidence="1" key="1">
    <citation type="submission" date="2020-06" db="EMBL/GenBank/DDBJ databases">
        <authorList>
            <person name="Dong N."/>
        </authorList>
    </citation>
    <scope>NUCLEOTIDE SEQUENCE</scope>
    <source>
        <strain evidence="1">R1692</strain>
    </source>
</reference>